<evidence type="ECO:0000313" key="1">
    <source>
        <dbReference type="EMBL" id="CAK5050073.1"/>
    </source>
</evidence>
<accession>A0ACB0YJV1</accession>
<gene>
    <name evidence="1" type="ORF">MENTE1834_LOCUS13203</name>
</gene>
<reference evidence="1" key="1">
    <citation type="submission" date="2023-11" db="EMBL/GenBank/DDBJ databases">
        <authorList>
            <person name="Poullet M."/>
        </authorList>
    </citation>
    <scope>NUCLEOTIDE SEQUENCE</scope>
    <source>
        <strain evidence="1">E1834</strain>
    </source>
</reference>
<dbReference type="Proteomes" id="UP001497535">
    <property type="component" value="Unassembled WGS sequence"/>
</dbReference>
<sequence length="116" mass="12893">MLYVEQLLIMVLVMDGWKNMLWRIWEKHGSYVLCMMVGGALHGGSFFYMVAVLSSGPTGRSCSTCGQMGANGAWRECGQLCSTWLDNGGIWDPVWWFCLHGSSTWLVVSSTCWNGG</sequence>
<organism evidence="1 2">
    <name type="scientific">Meloidogyne enterolobii</name>
    <name type="common">Root-knot nematode worm</name>
    <name type="synonym">Meloidogyne mayaguensis</name>
    <dbReference type="NCBI Taxonomy" id="390850"/>
    <lineage>
        <taxon>Eukaryota</taxon>
        <taxon>Metazoa</taxon>
        <taxon>Ecdysozoa</taxon>
        <taxon>Nematoda</taxon>
        <taxon>Chromadorea</taxon>
        <taxon>Rhabditida</taxon>
        <taxon>Tylenchina</taxon>
        <taxon>Tylenchomorpha</taxon>
        <taxon>Tylenchoidea</taxon>
        <taxon>Meloidogynidae</taxon>
        <taxon>Meloidogyninae</taxon>
        <taxon>Meloidogyne</taxon>
    </lineage>
</organism>
<proteinExistence type="predicted"/>
<name>A0ACB0YJV1_MELEN</name>
<dbReference type="EMBL" id="CAVMJV010000014">
    <property type="protein sequence ID" value="CAK5050073.1"/>
    <property type="molecule type" value="Genomic_DNA"/>
</dbReference>
<comment type="caution">
    <text evidence="1">The sequence shown here is derived from an EMBL/GenBank/DDBJ whole genome shotgun (WGS) entry which is preliminary data.</text>
</comment>
<protein>
    <submittedName>
        <fullName evidence="1">Uncharacterized protein</fullName>
    </submittedName>
</protein>
<evidence type="ECO:0000313" key="2">
    <source>
        <dbReference type="Proteomes" id="UP001497535"/>
    </source>
</evidence>
<keyword evidence="2" id="KW-1185">Reference proteome</keyword>